<sequence length="1217" mass="131598">MSRTRARTTTLTASFALAVLAASATTLPAATAAAPGQPGGLLADTPNSTTTVLSWDREPSAVSYLVEVDEDSGFRSPEFSQTTTNVSAVPSTVLKAGTNHWRVRATNRDGTSEWAVGSFVRPDPLVPQLQAPADNAILSQPDDPPLLQWGSVQGAKSYTVEIDDAEDFIGAKKWTTSTTSLVPDAALQLGRWYWRITAVDSGNQLSAPSTPRSFTIPSLPAPRLVSPVNSANELVEDVVLDWAPVPGASSYELQVATNSGFESSDIIEDVRSIRGTRWSPPRGLDNDQYYWRVRAVDPGGAPSAWAASPNNFDRQWPDRPWPVAPAQPGFPEYPSDFDTEDPGHRNHPFFTSGTYQRNYNPDALPPATMDSRAPYVQWTPVQHASYYELNLSTDPNFSLAKSVTCQTAGTTYTLQNYGREQRCRLTGTAGESSTWYWRVRPIDGPGPAALRRGINGLWSPAQKFTWTTPVTPADTERAPQPVTGLRIALDGLSLAERRGCDLLLDTTSNMSRCPEVPTTPVFSWEASPDAAYYMLYVSYDRNFTNLVHKALRRDDIPSTSGTNYAFTMHGPEPQTLADNTSGVPYYWHVRPCTISHVCGPDPVSSATSLAVNAFKKVSPQVQTTATPATVDTSEVTFAWEDYHRTNQQHWVTRDGAPSWSATYHRRPTNGFINPRDLSNQSAMRYRIRVATDENFNNVIDDQLVDQTTYTAVTKLYPEGPKYWRVTALDNAGNELSASTTRSFVKASATVPTLTPAANSSVAGTTPFRWKGLPFTGEYEVEVSRNDPQFSSVNRQFLAKTWATAYTPLTPLPVSDQPYYWRVRRVDASKNPTTWSQGVPFRVASTGVVLVGPGDGSTQAPNGPLLSWQPLTEATTYLVEVKDATGRVVASQVTPATGYAPVRSLAAGRYTWSVTARNSDGRALAAPSTRSFVVDTTLVATSAPVIAHDTARPQVGSVLSVAPLTWNRPGVRESYVWLRNGSAIRGATSSTYTATEADFDKQVSVRVKGSLPSHADTEVTSAPVLIGPGAAVVASAPPQISGTAQVGQRLTSTAGSWPDRTKVTYEWLRNGSPITGATASSYTLQAADATTRVSVRVTGTLAGRAPGTATSSTVSVGKARSTTTATVSPKTVKRGAKVRMTVTVKVPGVARPTGKLIVKVGKKKIKTVKLKAGKKGKVTFTLPAKKLRKKGKYRLVVQYKGTTKIGGSKSKKVVLTVL</sequence>
<dbReference type="InterPro" id="IPR036116">
    <property type="entry name" value="FN3_sf"/>
</dbReference>
<protein>
    <submittedName>
        <fullName evidence="4">Ig-like domain repeat protein</fullName>
    </submittedName>
</protein>
<dbReference type="RefSeq" id="WP_193636600.1">
    <property type="nucleotide sequence ID" value="NZ_JADCSA010000001.1"/>
</dbReference>
<feature type="signal peptide" evidence="3">
    <location>
        <begin position="1"/>
        <end position="32"/>
    </location>
</feature>
<dbReference type="SUPFAM" id="SSF49265">
    <property type="entry name" value="Fibronectin type III"/>
    <property type="match status" value="1"/>
</dbReference>
<keyword evidence="3" id="KW-0732">Signal</keyword>
<gene>
    <name evidence="4" type="ORF">IEQ44_01300</name>
</gene>
<organism evidence="4 5">
    <name type="scientific">Nocardioides malaquae</name>
    <dbReference type="NCBI Taxonomy" id="2773426"/>
    <lineage>
        <taxon>Bacteria</taxon>
        <taxon>Bacillati</taxon>
        <taxon>Actinomycetota</taxon>
        <taxon>Actinomycetes</taxon>
        <taxon>Propionibacteriales</taxon>
        <taxon>Nocardioidaceae</taxon>
        <taxon>Nocardioides</taxon>
    </lineage>
</organism>
<evidence type="ECO:0000313" key="4">
    <source>
        <dbReference type="EMBL" id="MBE7323288.1"/>
    </source>
</evidence>
<keyword evidence="1" id="KW-0378">Hydrolase</keyword>
<dbReference type="InterPro" id="IPR003961">
    <property type="entry name" value="FN3_dom"/>
</dbReference>
<keyword evidence="5" id="KW-1185">Reference proteome</keyword>
<proteinExistence type="predicted"/>
<reference evidence="4 5" key="1">
    <citation type="submission" date="2020-10" db="EMBL/GenBank/DDBJ databases">
        <title>Nocardioides sp. isolated from sludge.</title>
        <authorList>
            <person name="Zhang X."/>
        </authorList>
    </citation>
    <scope>NUCLEOTIDE SEQUENCE [LARGE SCALE GENOMIC DNA]</scope>
    <source>
        <strain evidence="4 5">Y6</strain>
    </source>
</reference>
<dbReference type="Proteomes" id="UP000756387">
    <property type="component" value="Unassembled WGS sequence"/>
</dbReference>
<keyword evidence="2" id="KW-0624">Polysaccharide degradation</keyword>
<keyword evidence="1" id="KW-0326">Glycosidase</keyword>
<evidence type="ECO:0000256" key="1">
    <source>
        <dbReference type="ARBA" id="ARBA00023295"/>
    </source>
</evidence>
<dbReference type="InterPro" id="IPR013783">
    <property type="entry name" value="Ig-like_fold"/>
</dbReference>
<dbReference type="Gene3D" id="2.60.40.10">
    <property type="entry name" value="Immunoglobulins"/>
    <property type="match status" value="9"/>
</dbReference>
<evidence type="ECO:0000256" key="3">
    <source>
        <dbReference type="SAM" id="SignalP"/>
    </source>
</evidence>
<evidence type="ECO:0000256" key="2">
    <source>
        <dbReference type="ARBA" id="ARBA00023326"/>
    </source>
</evidence>
<dbReference type="CDD" id="cd00063">
    <property type="entry name" value="FN3"/>
    <property type="match status" value="1"/>
</dbReference>
<accession>A0ABR9RP10</accession>
<name>A0ABR9RP10_9ACTN</name>
<comment type="caution">
    <text evidence="4">The sequence shown here is derived from an EMBL/GenBank/DDBJ whole genome shotgun (WGS) entry which is preliminary data.</text>
</comment>
<evidence type="ECO:0000313" key="5">
    <source>
        <dbReference type="Proteomes" id="UP000756387"/>
    </source>
</evidence>
<dbReference type="Gene3D" id="2.60.40.2700">
    <property type="match status" value="2"/>
</dbReference>
<keyword evidence="2" id="KW-0119">Carbohydrate metabolism</keyword>
<dbReference type="EMBL" id="JADCSA010000001">
    <property type="protein sequence ID" value="MBE7323288.1"/>
    <property type="molecule type" value="Genomic_DNA"/>
</dbReference>
<feature type="chain" id="PRO_5046974492" evidence="3">
    <location>
        <begin position="33"/>
        <end position="1217"/>
    </location>
</feature>